<dbReference type="Pfam" id="PF02386">
    <property type="entry name" value="TrkH"/>
    <property type="match status" value="1"/>
</dbReference>
<evidence type="ECO:0000256" key="7">
    <source>
        <dbReference type="ARBA" id="ARBA00023136"/>
    </source>
</evidence>
<feature type="transmembrane region" description="Helical" evidence="8">
    <location>
        <begin position="131"/>
        <end position="152"/>
    </location>
</feature>
<evidence type="ECO:0000256" key="3">
    <source>
        <dbReference type="ARBA" id="ARBA00022475"/>
    </source>
</evidence>
<keyword evidence="7 8" id="KW-0472">Membrane</keyword>
<dbReference type="Proteomes" id="UP001589793">
    <property type="component" value="Unassembled WGS sequence"/>
</dbReference>
<protein>
    <submittedName>
        <fullName evidence="9">TrkH family potassium uptake protein</fullName>
    </submittedName>
</protein>
<evidence type="ECO:0000313" key="10">
    <source>
        <dbReference type="Proteomes" id="UP001589793"/>
    </source>
</evidence>
<dbReference type="InterPro" id="IPR003445">
    <property type="entry name" value="Cat_transpt"/>
</dbReference>
<feature type="transmembrane region" description="Helical" evidence="8">
    <location>
        <begin position="20"/>
        <end position="37"/>
    </location>
</feature>
<feature type="transmembrane region" description="Helical" evidence="8">
    <location>
        <begin position="196"/>
        <end position="219"/>
    </location>
</feature>
<organism evidence="9 10">
    <name type="scientific">Brachybacterium hainanense</name>
    <dbReference type="NCBI Taxonomy" id="1541174"/>
    <lineage>
        <taxon>Bacteria</taxon>
        <taxon>Bacillati</taxon>
        <taxon>Actinomycetota</taxon>
        <taxon>Actinomycetes</taxon>
        <taxon>Micrococcales</taxon>
        <taxon>Dermabacteraceae</taxon>
        <taxon>Brachybacterium</taxon>
    </lineage>
</organism>
<dbReference type="RefSeq" id="WP_376983156.1">
    <property type="nucleotide sequence ID" value="NZ_JBHLSV010000041.1"/>
</dbReference>
<evidence type="ECO:0000313" key="9">
    <source>
        <dbReference type="EMBL" id="MFC0676110.1"/>
    </source>
</evidence>
<feature type="transmembrane region" description="Helical" evidence="8">
    <location>
        <begin position="231"/>
        <end position="253"/>
    </location>
</feature>
<keyword evidence="6" id="KW-0406">Ion transport</keyword>
<dbReference type="PANTHER" id="PTHR32024">
    <property type="entry name" value="TRK SYSTEM POTASSIUM UPTAKE PROTEIN TRKG-RELATED"/>
    <property type="match status" value="1"/>
</dbReference>
<proteinExistence type="predicted"/>
<gene>
    <name evidence="9" type="ORF">ACFFF6_19340</name>
</gene>
<feature type="transmembrane region" description="Helical" evidence="8">
    <location>
        <begin position="351"/>
        <end position="374"/>
    </location>
</feature>
<keyword evidence="5 8" id="KW-1133">Transmembrane helix</keyword>
<evidence type="ECO:0000256" key="2">
    <source>
        <dbReference type="ARBA" id="ARBA00022448"/>
    </source>
</evidence>
<accession>A0ABV6RGI5</accession>
<dbReference type="PANTHER" id="PTHR32024:SF1">
    <property type="entry name" value="KTR SYSTEM POTASSIUM UPTAKE PROTEIN B"/>
    <property type="match status" value="1"/>
</dbReference>
<keyword evidence="4 8" id="KW-0812">Transmembrane</keyword>
<evidence type="ECO:0000256" key="5">
    <source>
        <dbReference type="ARBA" id="ARBA00022989"/>
    </source>
</evidence>
<feature type="transmembrane region" description="Helical" evidence="8">
    <location>
        <begin position="49"/>
        <end position="69"/>
    </location>
</feature>
<feature type="transmembrane region" description="Helical" evidence="8">
    <location>
        <begin position="303"/>
        <end position="330"/>
    </location>
</feature>
<feature type="transmembrane region" description="Helical" evidence="8">
    <location>
        <begin position="81"/>
        <end position="106"/>
    </location>
</feature>
<feature type="transmembrane region" description="Helical" evidence="8">
    <location>
        <begin position="411"/>
        <end position="433"/>
    </location>
</feature>
<keyword evidence="3" id="KW-1003">Cell membrane</keyword>
<evidence type="ECO:0000256" key="1">
    <source>
        <dbReference type="ARBA" id="ARBA00004651"/>
    </source>
</evidence>
<evidence type="ECO:0000256" key="8">
    <source>
        <dbReference type="SAM" id="Phobius"/>
    </source>
</evidence>
<evidence type="ECO:0000256" key="4">
    <source>
        <dbReference type="ARBA" id="ARBA00022692"/>
    </source>
</evidence>
<dbReference type="EMBL" id="JBHLSV010000041">
    <property type="protein sequence ID" value="MFC0676110.1"/>
    <property type="molecule type" value="Genomic_DNA"/>
</dbReference>
<evidence type="ECO:0000256" key="6">
    <source>
        <dbReference type="ARBA" id="ARBA00023065"/>
    </source>
</evidence>
<comment type="caution">
    <text evidence="9">The sequence shown here is derived from an EMBL/GenBank/DDBJ whole genome shotgun (WGS) entry which is preliminary data.</text>
</comment>
<name>A0ABV6RGI5_9MICO</name>
<reference evidence="9 10" key="1">
    <citation type="submission" date="2024-09" db="EMBL/GenBank/DDBJ databases">
        <authorList>
            <person name="Sun Q."/>
            <person name="Mori K."/>
        </authorList>
    </citation>
    <scope>NUCLEOTIDE SEQUENCE [LARGE SCALE GENOMIC DNA]</scope>
    <source>
        <strain evidence="9 10">CICC 10874</strain>
    </source>
</reference>
<sequence>MRPHPLRALLRRGLRSPARFVTLGTAALLAAGTAALMTPAARVGEEPPALVDALFTAASALCVTGLITVDTATYWSPLGQLVIMLLIQVGGLGVMTLSTLLALVAARRIGLRTRAAIARSSSGTLHDATGVIGRILVISLSVEALVAAALVLRFLAEGRAPGTALFHGAFLAVSSFNNAGFALASDNLIGENSDPFVLVPLMIAVVLGGIGFPVIAELLRRLRTPRRWSLTTKLTLLGTGALLPAGTVLTLALESTNPATLGPMSWGDRLMNAVFHSVVSRTAGFNAIDTAAMRPESWMGTDVLMMIGGGSGGTAGGMKVTTVMVLLLIIRSELRGDPFVLAFGRRLSRAVHREVITVVGLMAALVAVGTFVILCLEPLPFDRVLFEVTSALSTTGLSTGITADLTAGSKILLVMLMFIGRVGPITLGTALVLRRRPLLYEPPKERPIIG</sequence>
<feature type="transmembrane region" description="Helical" evidence="8">
    <location>
        <begin position="164"/>
        <end position="184"/>
    </location>
</feature>
<comment type="subcellular location">
    <subcellularLocation>
        <location evidence="1">Cell membrane</location>
        <topology evidence="1">Multi-pass membrane protein</topology>
    </subcellularLocation>
</comment>
<keyword evidence="10" id="KW-1185">Reference proteome</keyword>
<keyword evidence="2" id="KW-0813">Transport</keyword>